<dbReference type="Proteomes" id="UP000292362">
    <property type="component" value="Unassembled WGS sequence"/>
</dbReference>
<dbReference type="PANTHER" id="PTHR10367:SF17">
    <property type="entry name" value="MRNA-CAPPING ENZYME"/>
    <property type="match status" value="1"/>
</dbReference>
<dbReference type="InterPro" id="IPR012340">
    <property type="entry name" value="NA-bd_OB-fold"/>
</dbReference>
<feature type="domain" description="mRNA capping enzyme adenylation" evidence="12">
    <location>
        <begin position="43"/>
        <end position="220"/>
    </location>
</feature>
<feature type="compositionally biased region" description="Basic and acidic residues" evidence="11">
    <location>
        <begin position="356"/>
        <end position="372"/>
    </location>
</feature>
<dbReference type="AlphaFoldDB" id="A0A4Q9L8U2"/>
<dbReference type="EMBL" id="PITJ01000181">
    <property type="protein sequence ID" value="TBU04118.1"/>
    <property type="molecule type" value="Genomic_DNA"/>
</dbReference>
<organism evidence="14 15">
    <name type="scientific">Hamiltosporidium tvaerminnensis</name>
    <dbReference type="NCBI Taxonomy" id="1176355"/>
    <lineage>
        <taxon>Eukaryota</taxon>
        <taxon>Fungi</taxon>
        <taxon>Fungi incertae sedis</taxon>
        <taxon>Microsporidia</taxon>
        <taxon>Dubosqiidae</taxon>
        <taxon>Hamiltosporidium</taxon>
    </lineage>
</organism>
<dbReference type="Gene3D" id="3.30.470.30">
    <property type="entry name" value="DNA ligase/mRNA capping enzyme"/>
    <property type="match status" value="1"/>
</dbReference>
<name>A0A4Q9L8U2_9MICR</name>
<evidence type="ECO:0000313" key="14">
    <source>
        <dbReference type="EMBL" id="TBU04118.1"/>
    </source>
</evidence>
<dbReference type="SUPFAM" id="SSF50249">
    <property type="entry name" value="Nucleic acid-binding proteins"/>
    <property type="match status" value="1"/>
</dbReference>
<dbReference type="InterPro" id="IPR001339">
    <property type="entry name" value="mRNA_cap_enzyme_adenylation"/>
</dbReference>
<dbReference type="PANTHER" id="PTHR10367">
    <property type="entry name" value="MRNA-CAPPING ENZYME"/>
    <property type="match status" value="1"/>
</dbReference>
<evidence type="ECO:0000256" key="11">
    <source>
        <dbReference type="SAM" id="MobiDB-lite"/>
    </source>
</evidence>
<feature type="compositionally biased region" description="Basic and acidic residues" evidence="11">
    <location>
        <begin position="306"/>
        <end position="322"/>
    </location>
</feature>
<accession>A0A4Q9L8U2</accession>
<dbReference type="Pfam" id="PF01331">
    <property type="entry name" value="mRNA_cap_enzyme"/>
    <property type="match status" value="1"/>
</dbReference>
<reference evidence="14 15" key="1">
    <citation type="submission" date="2017-12" db="EMBL/GenBank/DDBJ databases">
        <authorList>
            <person name="Pombert J.-F."/>
            <person name="Haag K.L."/>
            <person name="Ebert D."/>
        </authorList>
    </citation>
    <scope>NUCLEOTIDE SEQUENCE [LARGE SCALE GENOMIC DNA]</scope>
    <source>
        <strain evidence="14">FI-OER-3-3</strain>
    </source>
</reference>
<proteinExistence type="predicted"/>
<dbReference type="EC" id="2.7.7.50" evidence="2"/>
<dbReference type="GO" id="GO:0006370">
    <property type="term" value="P:7-methylguanosine mRNA capping"/>
    <property type="evidence" value="ECO:0007669"/>
    <property type="project" value="InterPro"/>
</dbReference>
<keyword evidence="4" id="KW-0808">Transferase</keyword>
<evidence type="ECO:0000313" key="15">
    <source>
        <dbReference type="Proteomes" id="UP000292362"/>
    </source>
</evidence>
<gene>
    <name evidence="14" type="ORF">CWI37_0181p0030</name>
</gene>
<evidence type="ECO:0000256" key="8">
    <source>
        <dbReference type="ARBA" id="ARBA00023134"/>
    </source>
</evidence>
<comment type="catalytic activity">
    <reaction evidence="10">
        <text>a 5'-end diphospho-ribonucleoside in mRNA + GTP + H(+) = a 5'-end (5'-triphosphoguanosine)-ribonucleoside in mRNA + diphosphate</text>
        <dbReference type="Rhea" id="RHEA:67012"/>
        <dbReference type="Rhea" id="RHEA-COMP:17165"/>
        <dbReference type="Rhea" id="RHEA-COMP:17166"/>
        <dbReference type="ChEBI" id="CHEBI:15378"/>
        <dbReference type="ChEBI" id="CHEBI:33019"/>
        <dbReference type="ChEBI" id="CHEBI:37565"/>
        <dbReference type="ChEBI" id="CHEBI:167616"/>
        <dbReference type="ChEBI" id="CHEBI:167617"/>
        <dbReference type="EC" id="2.7.7.50"/>
    </reaction>
    <physiologicalReaction direction="left-to-right" evidence="10">
        <dbReference type="Rhea" id="RHEA:67013"/>
    </physiologicalReaction>
</comment>
<evidence type="ECO:0000256" key="3">
    <source>
        <dbReference type="ARBA" id="ARBA00022664"/>
    </source>
</evidence>
<evidence type="ECO:0000256" key="1">
    <source>
        <dbReference type="ARBA" id="ARBA00004123"/>
    </source>
</evidence>
<evidence type="ECO:0000256" key="4">
    <source>
        <dbReference type="ARBA" id="ARBA00022679"/>
    </source>
</evidence>
<evidence type="ECO:0000256" key="9">
    <source>
        <dbReference type="ARBA" id="ARBA00023242"/>
    </source>
</evidence>
<evidence type="ECO:0000259" key="13">
    <source>
        <dbReference type="Pfam" id="PF03919"/>
    </source>
</evidence>
<keyword evidence="5" id="KW-0548">Nucleotidyltransferase</keyword>
<evidence type="ECO:0000259" key="12">
    <source>
        <dbReference type="Pfam" id="PF01331"/>
    </source>
</evidence>
<dbReference type="InterPro" id="IPR051029">
    <property type="entry name" value="mRNA_Capping_Enz/RNA_Phosphat"/>
</dbReference>
<feature type="domain" description="mRNA capping enzyme C-terminal" evidence="13">
    <location>
        <begin position="374"/>
        <end position="477"/>
    </location>
</feature>
<dbReference type="InterPro" id="IPR013846">
    <property type="entry name" value="mRNA_cap_enzyme_C"/>
</dbReference>
<dbReference type="CDD" id="cd07895">
    <property type="entry name" value="Adenylation_mRNA_capping"/>
    <property type="match status" value="1"/>
</dbReference>
<dbReference type="SUPFAM" id="SSF56091">
    <property type="entry name" value="DNA ligase/mRNA capping enzyme, catalytic domain"/>
    <property type="match status" value="1"/>
</dbReference>
<evidence type="ECO:0000256" key="6">
    <source>
        <dbReference type="ARBA" id="ARBA00022741"/>
    </source>
</evidence>
<dbReference type="GO" id="GO:0004484">
    <property type="term" value="F:mRNA guanylyltransferase activity"/>
    <property type="evidence" value="ECO:0007669"/>
    <property type="project" value="UniProtKB-EC"/>
</dbReference>
<dbReference type="VEuPathDB" id="MicrosporidiaDB:CWI37_0181p0030"/>
<keyword evidence="8" id="KW-0342">GTP-binding</keyword>
<keyword evidence="9" id="KW-0539">Nucleus</keyword>
<keyword evidence="6" id="KW-0547">Nucleotide-binding</keyword>
<dbReference type="Gene3D" id="2.40.50.140">
    <property type="entry name" value="Nucleic acid-binding proteins"/>
    <property type="match status" value="1"/>
</dbReference>
<evidence type="ECO:0000256" key="10">
    <source>
        <dbReference type="ARBA" id="ARBA00044624"/>
    </source>
</evidence>
<comment type="subcellular location">
    <subcellularLocation>
        <location evidence="1">Nucleus</location>
    </subcellularLocation>
</comment>
<protein>
    <recommendedName>
        <fullName evidence="2">mRNA guanylyltransferase</fullName>
        <ecNumber evidence="2">2.7.7.50</ecNumber>
    </recommendedName>
</protein>
<feature type="compositionally biased region" description="Basic and acidic residues" evidence="11">
    <location>
        <begin position="331"/>
        <end position="347"/>
    </location>
</feature>
<keyword evidence="7" id="KW-0506">mRNA capping</keyword>
<evidence type="ECO:0000256" key="2">
    <source>
        <dbReference type="ARBA" id="ARBA00012475"/>
    </source>
</evidence>
<evidence type="ECO:0000256" key="7">
    <source>
        <dbReference type="ARBA" id="ARBA00023042"/>
    </source>
</evidence>
<keyword evidence="3" id="KW-0507">mRNA processing</keyword>
<dbReference type="Pfam" id="PF03919">
    <property type="entry name" value="mRNA_cap_C"/>
    <property type="match status" value="1"/>
</dbReference>
<feature type="compositionally biased region" description="Basic and acidic residues" evidence="11">
    <location>
        <begin position="287"/>
        <end position="299"/>
    </location>
</feature>
<feature type="region of interest" description="Disordered" evidence="11">
    <location>
        <begin position="287"/>
        <end position="390"/>
    </location>
</feature>
<evidence type="ECO:0000256" key="5">
    <source>
        <dbReference type="ARBA" id="ARBA00022695"/>
    </source>
</evidence>
<dbReference type="GO" id="GO:0005524">
    <property type="term" value="F:ATP binding"/>
    <property type="evidence" value="ECO:0007669"/>
    <property type="project" value="InterPro"/>
</dbReference>
<comment type="caution">
    <text evidence="14">The sequence shown here is derived from an EMBL/GenBank/DDBJ whole genome shotgun (WGS) entry which is preliminary data.</text>
</comment>
<sequence length="498" mass="59652">MLSLEDVGKKVDEKEKFKIYKKIIEKLNYPFIETLYVKFFGSHPVTLSNETIELLINRDYYVCEKSDGIRVLLYIYNDNKFVYSFFFDRKNDFYLVNINNNIKIGTYLFDGELYNDFGKNSSEIVFSIFDCLIYEGNDFSFQNLQKRLELCQNFINLYKNVDGFKKYKFKIQVKQMFKSYGFYQVYSEIDNLAHKNDGLIFTPVYEPYVFGRCYTLLKWKPPSLNTVDFLLRKNKEVKNCYELLCFGKNNEMIIFDHFFDFEIEEDRGNVKESNKIKESNINMKNDLYRGEKDGERDRNQNIIQEEENKGEMKKDKEDRQRDGNQNIIQEEENKGEMKKDKEDRQRDGNQNIIQEEENKGEMKKDKEDRQRDGNQNIIQEEENKGKINQNDEEFERKRFKISQDSRIQDKTEEVYDGKIGEFVYLNNSKSIDLNDLSIKDGAWSLLKIRNDKNTPNSFKVIINIMSSIEENICFEELTKHFKNIKNGWNYRILNHLKR</sequence>